<evidence type="ECO:0000313" key="2">
    <source>
        <dbReference type="Proteomes" id="UP000789375"/>
    </source>
</evidence>
<name>A0A9N8VEU3_FUNMO</name>
<sequence>MGARLSIFLEKMRPDINSKDFTNEESFCEESSCKSLYCEGLACSKLISRSLYLAYKGSDCDKTDLEDY</sequence>
<comment type="caution">
    <text evidence="1">The sequence shown here is derived from an EMBL/GenBank/DDBJ whole genome shotgun (WGS) entry which is preliminary data.</text>
</comment>
<keyword evidence="2" id="KW-1185">Reference proteome</keyword>
<evidence type="ECO:0000313" key="1">
    <source>
        <dbReference type="EMBL" id="CAG8445378.1"/>
    </source>
</evidence>
<dbReference type="AlphaFoldDB" id="A0A9N8VEU3"/>
<proteinExistence type="predicted"/>
<gene>
    <name evidence="1" type="ORF">FMOSSE_LOCUS1134</name>
</gene>
<organism evidence="1 2">
    <name type="scientific">Funneliformis mosseae</name>
    <name type="common">Endomycorrhizal fungus</name>
    <name type="synonym">Glomus mosseae</name>
    <dbReference type="NCBI Taxonomy" id="27381"/>
    <lineage>
        <taxon>Eukaryota</taxon>
        <taxon>Fungi</taxon>
        <taxon>Fungi incertae sedis</taxon>
        <taxon>Mucoromycota</taxon>
        <taxon>Glomeromycotina</taxon>
        <taxon>Glomeromycetes</taxon>
        <taxon>Glomerales</taxon>
        <taxon>Glomeraceae</taxon>
        <taxon>Funneliformis</taxon>
    </lineage>
</organism>
<dbReference type="EMBL" id="CAJVPP010000127">
    <property type="protein sequence ID" value="CAG8445378.1"/>
    <property type="molecule type" value="Genomic_DNA"/>
</dbReference>
<protein>
    <submittedName>
        <fullName evidence="1">15585_t:CDS:1</fullName>
    </submittedName>
</protein>
<reference evidence="1" key="1">
    <citation type="submission" date="2021-06" db="EMBL/GenBank/DDBJ databases">
        <authorList>
            <person name="Kallberg Y."/>
            <person name="Tangrot J."/>
            <person name="Rosling A."/>
        </authorList>
    </citation>
    <scope>NUCLEOTIDE SEQUENCE</scope>
    <source>
        <strain evidence="1">87-6 pot B 2015</strain>
    </source>
</reference>
<accession>A0A9N8VEU3</accession>
<dbReference type="Proteomes" id="UP000789375">
    <property type="component" value="Unassembled WGS sequence"/>
</dbReference>